<name>A0A4S3IZ92_9EURO</name>
<feature type="domain" description="PNPLA" evidence="5">
    <location>
        <begin position="6"/>
        <end position="235"/>
    </location>
</feature>
<feature type="active site" description="Nucleophile" evidence="4">
    <location>
        <position position="45"/>
    </location>
</feature>
<gene>
    <name evidence="6" type="ORF">EYZ11_012916</name>
</gene>
<keyword evidence="2 4" id="KW-0442">Lipid degradation</keyword>
<protein>
    <recommendedName>
        <fullName evidence="5">PNPLA domain-containing protein</fullName>
    </recommendedName>
</protein>
<dbReference type="PROSITE" id="PS51635">
    <property type="entry name" value="PNPLA"/>
    <property type="match status" value="1"/>
</dbReference>
<dbReference type="GO" id="GO:0019369">
    <property type="term" value="P:arachidonate metabolic process"/>
    <property type="evidence" value="ECO:0007669"/>
    <property type="project" value="TreeGrafter"/>
</dbReference>
<dbReference type="Gene3D" id="3.40.1090.10">
    <property type="entry name" value="Cytosolic phospholipase A2 catalytic domain"/>
    <property type="match status" value="1"/>
</dbReference>
<feature type="short sequence motif" description="GXGXXG" evidence="4">
    <location>
        <begin position="10"/>
        <end position="15"/>
    </location>
</feature>
<dbReference type="PANTHER" id="PTHR24185:SF1">
    <property type="entry name" value="CALCIUM-INDEPENDENT PHOSPHOLIPASE A2-GAMMA"/>
    <property type="match status" value="1"/>
</dbReference>
<comment type="caution">
    <text evidence="6">The sequence shown here is derived from an EMBL/GenBank/DDBJ whole genome shotgun (WGS) entry which is preliminary data.</text>
</comment>
<dbReference type="InterPro" id="IPR016035">
    <property type="entry name" value="Acyl_Trfase/lysoPLipase"/>
</dbReference>
<dbReference type="AlphaFoldDB" id="A0A4S3IZ92"/>
<keyword evidence="1 4" id="KW-0378">Hydrolase</keyword>
<dbReference type="GO" id="GO:0046486">
    <property type="term" value="P:glycerolipid metabolic process"/>
    <property type="evidence" value="ECO:0007669"/>
    <property type="project" value="UniProtKB-ARBA"/>
</dbReference>
<dbReference type="VEuPathDB" id="FungiDB:EYZ11_012916"/>
<dbReference type="GO" id="GO:0016020">
    <property type="term" value="C:membrane"/>
    <property type="evidence" value="ECO:0007669"/>
    <property type="project" value="TreeGrafter"/>
</dbReference>
<evidence type="ECO:0000256" key="4">
    <source>
        <dbReference type="PROSITE-ProRule" id="PRU01161"/>
    </source>
</evidence>
<keyword evidence="7" id="KW-1185">Reference proteome</keyword>
<dbReference type="CDD" id="cd07199">
    <property type="entry name" value="Pat17_PNPLA8_PNPLA9_like"/>
    <property type="match status" value="1"/>
</dbReference>
<proteinExistence type="predicted"/>
<dbReference type="STRING" id="1220188.A0A4S3IZ92"/>
<dbReference type="SUPFAM" id="SSF52151">
    <property type="entry name" value="FabD/lysophospholipase-like"/>
    <property type="match status" value="1"/>
</dbReference>
<evidence type="ECO:0000256" key="2">
    <source>
        <dbReference type="ARBA" id="ARBA00022963"/>
    </source>
</evidence>
<evidence type="ECO:0000313" key="7">
    <source>
        <dbReference type="Proteomes" id="UP000308092"/>
    </source>
</evidence>
<dbReference type="GO" id="GO:0047499">
    <property type="term" value="F:calcium-independent phospholipase A2 activity"/>
    <property type="evidence" value="ECO:0007669"/>
    <property type="project" value="TreeGrafter"/>
</dbReference>
<feature type="active site" description="Proton acceptor" evidence="4">
    <location>
        <position position="222"/>
    </location>
</feature>
<dbReference type="GO" id="GO:0016042">
    <property type="term" value="P:lipid catabolic process"/>
    <property type="evidence" value="ECO:0007669"/>
    <property type="project" value="UniProtKB-UniRule"/>
</dbReference>
<accession>A0A4S3IZ92</accession>
<sequence length="398" mass="44856">MNPTILAIDGGGVRGVIPLEFLNLIQENLGLCPLQDLIDLAIGTSSGGLSILGLFNMQWDIRKCGAVFDHMARRIFHERRSSAFARASQAIFGRRSFFGTVHKWLLWLLYDGCYDGSVFDTALKEVYTNNRLFDSLRMGDSSTTHSKTRVGVVATSIARETRSFVFGNFNSTESAGQECGYEIVRPAHIDSEPFVWEAARATAAAPFFFPPIDIRGIGSFQDGGLRDNLAADIARRLSRQIWPSRKHPARLLSMGTGITDRPRDRPPHFRHVFQDGFLRRGFDAWMSSMDTETKWLEMMGQLEDAHKEDYLRLNIPLRDVPSAIDTVEVMEEYRNLVILSPGSARMAREAATALLVSRFYFVLEILPEDTMAPFWCYGTIRCKGHAKQVVDALVHLRD</sequence>
<feature type="short sequence motif" description="GXSXG" evidence="4">
    <location>
        <begin position="43"/>
        <end position="47"/>
    </location>
</feature>
<dbReference type="EMBL" id="SOSA01001102">
    <property type="protein sequence ID" value="THC87635.1"/>
    <property type="molecule type" value="Genomic_DNA"/>
</dbReference>
<reference evidence="6 7" key="1">
    <citation type="submission" date="2019-03" db="EMBL/GenBank/DDBJ databases">
        <title>The genome sequence of a newly discovered highly antifungal drug resistant Aspergillus species, Aspergillus tanneri NIH 1004.</title>
        <authorList>
            <person name="Mounaud S."/>
            <person name="Singh I."/>
            <person name="Joardar V."/>
            <person name="Pakala S."/>
            <person name="Pakala S."/>
            <person name="Venepally P."/>
            <person name="Hoover J."/>
            <person name="Nierman W."/>
            <person name="Chung J."/>
            <person name="Losada L."/>
        </authorList>
    </citation>
    <scope>NUCLEOTIDE SEQUENCE [LARGE SCALE GENOMIC DNA]</scope>
    <source>
        <strain evidence="6 7">NIH1004</strain>
    </source>
</reference>
<evidence type="ECO:0000256" key="3">
    <source>
        <dbReference type="ARBA" id="ARBA00023098"/>
    </source>
</evidence>
<evidence type="ECO:0000256" key="1">
    <source>
        <dbReference type="ARBA" id="ARBA00022801"/>
    </source>
</evidence>
<dbReference type="PANTHER" id="PTHR24185">
    <property type="entry name" value="CALCIUM-INDEPENDENT PHOSPHOLIPASE A2-GAMMA"/>
    <property type="match status" value="1"/>
</dbReference>
<dbReference type="InterPro" id="IPR002641">
    <property type="entry name" value="PNPLA_dom"/>
</dbReference>
<feature type="short sequence motif" description="DGA/G" evidence="4">
    <location>
        <begin position="222"/>
        <end position="224"/>
    </location>
</feature>
<dbReference type="Pfam" id="PF01734">
    <property type="entry name" value="Patatin"/>
    <property type="match status" value="1"/>
</dbReference>
<evidence type="ECO:0000259" key="5">
    <source>
        <dbReference type="PROSITE" id="PS51635"/>
    </source>
</evidence>
<evidence type="ECO:0000313" key="6">
    <source>
        <dbReference type="EMBL" id="THC87635.1"/>
    </source>
</evidence>
<organism evidence="6 7">
    <name type="scientific">Aspergillus tanneri</name>
    <dbReference type="NCBI Taxonomy" id="1220188"/>
    <lineage>
        <taxon>Eukaryota</taxon>
        <taxon>Fungi</taxon>
        <taxon>Dikarya</taxon>
        <taxon>Ascomycota</taxon>
        <taxon>Pezizomycotina</taxon>
        <taxon>Eurotiomycetes</taxon>
        <taxon>Eurotiomycetidae</taxon>
        <taxon>Eurotiales</taxon>
        <taxon>Aspergillaceae</taxon>
        <taxon>Aspergillus</taxon>
        <taxon>Aspergillus subgen. Circumdati</taxon>
    </lineage>
</organism>
<keyword evidence="3 4" id="KW-0443">Lipid metabolism</keyword>
<dbReference type="Proteomes" id="UP000308092">
    <property type="component" value="Unassembled WGS sequence"/>
</dbReference>